<dbReference type="RefSeq" id="WP_002288204.1">
    <property type="nucleotide sequence ID" value="NC_017960.1"/>
</dbReference>
<dbReference type="GO" id="GO:0008107">
    <property type="term" value="F:galactoside 2-alpha-L-fucosyltransferase activity"/>
    <property type="evidence" value="ECO:0007669"/>
    <property type="project" value="UniProtKB-EC"/>
</dbReference>
<accession>Q3XZM4</accession>
<dbReference type="GO" id="GO:0005975">
    <property type="term" value="P:carbohydrate metabolic process"/>
    <property type="evidence" value="ECO:0007669"/>
    <property type="project" value="InterPro"/>
</dbReference>
<name>Q3XZM4_ENTFD</name>
<dbReference type="KEGG" id="efu:HMPREF0351_11954"/>
<dbReference type="Gene3D" id="3.40.50.11350">
    <property type="match status" value="1"/>
</dbReference>
<dbReference type="GO" id="GO:0016020">
    <property type="term" value="C:membrane"/>
    <property type="evidence" value="ECO:0007669"/>
    <property type="project" value="InterPro"/>
</dbReference>
<dbReference type="Pfam" id="PF01531">
    <property type="entry name" value="Glyco_transf_11"/>
    <property type="match status" value="1"/>
</dbReference>
<dbReference type="HOGENOM" id="CLU_043399_3_0_9"/>
<keyword evidence="2 3" id="KW-0808">Transferase</keyword>
<evidence type="ECO:0000256" key="2">
    <source>
        <dbReference type="ARBA" id="ARBA00022679"/>
    </source>
</evidence>
<evidence type="ECO:0000313" key="3">
    <source>
        <dbReference type="EMBL" id="AFK59578.1"/>
    </source>
</evidence>
<evidence type="ECO:0000313" key="4">
    <source>
        <dbReference type="Proteomes" id="UP000005269"/>
    </source>
</evidence>
<dbReference type="EMBL" id="CP003583">
    <property type="protein sequence ID" value="AFK59578.1"/>
    <property type="molecule type" value="Genomic_DNA"/>
</dbReference>
<reference evidence="3 4" key="1">
    <citation type="journal article" date="2012" name="BMC Microbiol.">
        <title>Complete genome sequence of Enterococcus faecium strain TX16 and comparative genomic analysis of Enterococcus faecium genomes.</title>
        <authorList>
            <person name="Qin X."/>
            <person name="Galloway-Pena J.R."/>
            <person name="Sillanpaa J."/>
            <person name="Hyeob Roh J."/>
            <person name="Nallapareddy S.R."/>
            <person name="Chowdhury S."/>
            <person name="Bourgogne A."/>
            <person name="Choudhury T."/>
            <person name="Munzy D.M."/>
            <person name="Buhay C.J."/>
            <person name="Ding Y."/>
            <person name="Dugan-Rocha S."/>
            <person name="Liu W."/>
            <person name="Kovar C."/>
            <person name="Sodergren E."/>
            <person name="Highlander S."/>
            <person name="Petrosino J.F."/>
            <person name="Worley K.C."/>
            <person name="Gibbs R.A."/>
            <person name="Weinstock G.M."/>
            <person name="Murray B.E."/>
        </authorList>
    </citation>
    <scope>NUCLEOTIDE SEQUENCE [LARGE SCALE GENOMIC DNA]</scope>
    <source>
        <strain evidence="4">ATCC BAA-472 / TX0016 / DO</strain>
    </source>
</reference>
<dbReference type="CDD" id="cd11301">
    <property type="entry name" value="Fut1_Fut2_like"/>
    <property type="match status" value="1"/>
</dbReference>
<dbReference type="AlphaFoldDB" id="Q3XZM4"/>
<keyword evidence="1 3" id="KW-0328">Glycosyltransferase</keyword>
<dbReference type="Proteomes" id="UP000005269">
    <property type="component" value="Chromosome"/>
</dbReference>
<dbReference type="InterPro" id="IPR002516">
    <property type="entry name" value="Glyco_trans_11"/>
</dbReference>
<proteinExistence type="predicted"/>
<keyword evidence="4" id="KW-1185">Reference proteome</keyword>
<dbReference type="EC" id="2.4.1.69" evidence="3"/>
<gene>
    <name evidence="3" type="ORF">HMPREF0351_11954</name>
</gene>
<sequence length="303" mass="35664">MIVLTLGGGLGNQMFQYGYARYIQKIHREKFIYINDSEVIKEADRFNSLGNLNTVNIKVLPRIISKPLNETERLVRKIMVRLFGVAGFNESAIFQSLNKFGIYYHPSVYKFYESLKTGFPIKIIEGGFQSWKYLETCPEIKQELRVKYEPMGENLRLLNLISQSESVCVHIRRGDYLSPKYKHLNVCDYQYYFESMNYIISKLNNPTFFIFSNTSDDLDWIKENYSLPGKIVYVKNDNPDYEELRLMYSCKHFIISNSTFSWWAQYLSNNSGIVIAPEIWNRLNHDGIADLYMPNWITMKVNR</sequence>
<protein>
    <submittedName>
        <fullName evidence="3">Family 11 glycosyltransferase</fullName>
        <ecNumber evidence="3">2.4.1.69</ecNumber>
    </submittedName>
</protein>
<dbReference type="PANTHER" id="PTHR11927">
    <property type="entry name" value="GALACTOSIDE 2-L-FUCOSYLTRANSFERASE"/>
    <property type="match status" value="1"/>
</dbReference>
<evidence type="ECO:0000256" key="1">
    <source>
        <dbReference type="ARBA" id="ARBA00022676"/>
    </source>
</evidence>
<organism evidence="3 4">
    <name type="scientific">Enterococcus faecium (strain ATCC BAA-472 / TX0016 / DO)</name>
    <dbReference type="NCBI Taxonomy" id="333849"/>
    <lineage>
        <taxon>Bacteria</taxon>
        <taxon>Bacillati</taxon>
        <taxon>Bacillota</taxon>
        <taxon>Bacilli</taxon>
        <taxon>Lactobacillales</taxon>
        <taxon>Enterococcaceae</taxon>
        <taxon>Enterococcus</taxon>
    </lineage>
</organism>
<dbReference type="PANTHER" id="PTHR11927:SF9">
    <property type="entry name" value="L-FUCOSYLTRANSFERASE"/>
    <property type="match status" value="1"/>
</dbReference>